<reference evidence="7" key="1">
    <citation type="journal article" date="2020" name="bioRxiv">
        <title>Comparative genomics of Chlamydomonas.</title>
        <authorList>
            <person name="Craig R.J."/>
            <person name="Hasan A.R."/>
            <person name="Ness R.W."/>
            <person name="Keightley P.D."/>
        </authorList>
    </citation>
    <scope>NUCLEOTIDE SEQUENCE</scope>
    <source>
        <strain evidence="7">CCAP 11/173</strain>
    </source>
</reference>
<gene>
    <name evidence="7" type="ORF">HYH02_003902</name>
</gene>
<protein>
    <submittedName>
        <fullName evidence="7">Uncharacterized protein</fullName>
    </submittedName>
</protein>
<evidence type="ECO:0000256" key="2">
    <source>
        <dbReference type="ARBA" id="ARBA00023002"/>
    </source>
</evidence>
<evidence type="ECO:0000256" key="1">
    <source>
        <dbReference type="ARBA" id="ARBA00007598"/>
    </source>
</evidence>
<dbReference type="Pfam" id="PF14833">
    <property type="entry name" value="NAD_binding_11"/>
    <property type="match status" value="1"/>
</dbReference>
<evidence type="ECO:0000256" key="4">
    <source>
        <dbReference type="PIRSR" id="PIRSR000103-1"/>
    </source>
</evidence>
<feature type="domain" description="6-phosphogluconate dehydrogenase NADP-binding" evidence="5">
    <location>
        <begin position="4"/>
        <end position="144"/>
    </location>
</feature>
<keyword evidence="2" id="KW-0560">Oxidoreductase</keyword>
<dbReference type="InterPro" id="IPR029154">
    <property type="entry name" value="HIBADH-like_NADP-bd"/>
</dbReference>
<organism evidence="7 8">
    <name type="scientific">Chlamydomonas schloesseri</name>
    <dbReference type="NCBI Taxonomy" id="2026947"/>
    <lineage>
        <taxon>Eukaryota</taxon>
        <taxon>Viridiplantae</taxon>
        <taxon>Chlorophyta</taxon>
        <taxon>core chlorophytes</taxon>
        <taxon>Chlorophyceae</taxon>
        <taxon>CS clade</taxon>
        <taxon>Chlamydomonadales</taxon>
        <taxon>Chlamydomonadaceae</taxon>
        <taxon>Chlamydomonas</taxon>
    </lineage>
</organism>
<dbReference type="EMBL" id="JAEHOD010000008">
    <property type="protein sequence ID" value="KAG2451296.1"/>
    <property type="molecule type" value="Genomic_DNA"/>
</dbReference>
<dbReference type="OrthoDB" id="435038at2759"/>
<evidence type="ECO:0000313" key="7">
    <source>
        <dbReference type="EMBL" id="KAG2451296.1"/>
    </source>
</evidence>
<accession>A0A836B8Y9</accession>
<dbReference type="InterPro" id="IPR008927">
    <property type="entry name" value="6-PGluconate_DH-like_C_sf"/>
</dbReference>
<name>A0A836B8Y9_9CHLO</name>
<sequence length="311" mass="32663">MTTTIAILGTGLMGAKAAKRLLSLGNIVRCWNRTVEKSDRLAELGAVPCATPAEAVHGVQVVVLFLADAAAIRSVLLEDESVRLKLKDKTVLQMGTIGPKESEALAVDIIAAGGSYVEAPVLGSQPEAEKGTLLVMVGAEADPRDPASPHHGTVWPLLRALGQEPNIHYIGPVGTGAAVKLALNQLIASLTVGFSTSLGLVQRSGADVDKFMSILRASALYAPTYDKKLQKMLDRDYGAAKFPTKHLLKDVRLFETEAAAAGLDTRLLAALKGVVQDTVDRGLANTDYSAVFDAVAYPAPGGEQQSAAAKQ</sequence>
<dbReference type="SUPFAM" id="SSF51735">
    <property type="entry name" value="NAD(P)-binding Rossmann-fold domains"/>
    <property type="match status" value="1"/>
</dbReference>
<evidence type="ECO:0000313" key="8">
    <source>
        <dbReference type="Proteomes" id="UP000613740"/>
    </source>
</evidence>
<dbReference type="GO" id="GO:0016491">
    <property type="term" value="F:oxidoreductase activity"/>
    <property type="evidence" value="ECO:0007669"/>
    <property type="project" value="UniProtKB-KW"/>
</dbReference>
<feature type="active site" evidence="4">
    <location>
        <position position="180"/>
    </location>
</feature>
<dbReference type="Proteomes" id="UP000613740">
    <property type="component" value="Unassembled WGS sequence"/>
</dbReference>
<dbReference type="Pfam" id="PF03446">
    <property type="entry name" value="NAD_binding_2"/>
    <property type="match status" value="1"/>
</dbReference>
<comment type="similarity">
    <text evidence="1">Belongs to the HIBADH-related family. NP60 subfamily.</text>
</comment>
<dbReference type="PANTHER" id="PTHR43580:SF9">
    <property type="entry name" value="GLYOXYLATE_SUCCINIC SEMIALDEHYDE REDUCTASE 1"/>
    <property type="match status" value="1"/>
</dbReference>
<dbReference type="InterPro" id="IPR051265">
    <property type="entry name" value="HIBADH-related_NP60_sf"/>
</dbReference>
<dbReference type="InterPro" id="IPR006115">
    <property type="entry name" value="6PGDH_NADP-bd"/>
</dbReference>
<dbReference type="Gene3D" id="3.40.50.720">
    <property type="entry name" value="NAD(P)-binding Rossmann-like Domain"/>
    <property type="match status" value="1"/>
</dbReference>
<dbReference type="AlphaFoldDB" id="A0A836B8Y9"/>
<evidence type="ECO:0000259" key="6">
    <source>
        <dbReference type="Pfam" id="PF14833"/>
    </source>
</evidence>
<keyword evidence="3" id="KW-0520">NAD</keyword>
<dbReference type="GO" id="GO:0051287">
    <property type="term" value="F:NAD binding"/>
    <property type="evidence" value="ECO:0007669"/>
    <property type="project" value="InterPro"/>
</dbReference>
<dbReference type="InterPro" id="IPR036291">
    <property type="entry name" value="NAD(P)-bd_dom_sf"/>
</dbReference>
<evidence type="ECO:0000259" key="5">
    <source>
        <dbReference type="Pfam" id="PF03446"/>
    </source>
</evidence>
<comment type="caution">
    <text evidence="7">The sequence shown here is derived from an EMBL/GenBank/DDBJ whole genome shotgun (WGS) entry which is preliminary data.</text>
</comment>
<feature type="domain" description="3-hydroxyisobutyrate dehydrogenase-like NAD-binding" evidence="6">
    <location>
        <begin position="174"/>
        <end position="292"/>
    </location>
</feature>
<proteinExistence type="inferred from homology"/>
<evidence type="ECO:0000256" key="3">
    <source>
        <dbReference type="ARBA" id="ARBA00023027"/>
    </source>
</evidence>
<dbReference type="GO" id="GO:0050661">
    <property type="term" value="F:NADP binding"/>
    <property type="evidence" value="ECO:0007669"/>
    <property type="project" value="InterPro"/>
</dbReference>
<dbReference type="SUPFAM" id="SSF48179">
    <property type="entry name" value="6-phosphogluconate dehydrogenase C-terminal domain-like"/>
    <property type="match status" value="1"/>
</dbReference>
<dbReference type="Gene3D" id="1.10.1040.10">
    <property type="entry name" value="N-(1-d-carboxylethyl)-l-norvaline Dehydrogenase, domain 2"/>
    <property type="match status" value="1"/>
</dbReference>
<dbReference type="PANTHER" id="PTHR43580">
    <property type="entry name" value="OXIDOREDUCTASE GLYR1-RELATED"/>
    <property type="match status" value="1"/>
</dbReference>
<dbReference type="PIRSF" id="PIRSF000103">
    <property type="entry name" value="HIBADH"/>
    <property type="match status" value="1"/>
</dbReference>
<dbReference type="InterPro" id="IPR015815">
    <property type="entry name" value="HIBADH-related"/>
</dbReference>
<dbReference type="InterPro" id="IPR013328">
    <property type="entry name" value="6PGD_dom2"/>
</dbReference>
<keyword evidence="8" id="KW-1185">Reference proteome</keyword>